<organism evidence="8 9">
    <name type="scientific">Neobacillus rhizophilus</name>
    <dbReference type="NCBI Taxonomy" id="2833579"/>
    <lineage>
        <taxon>Bacteria</taxon>
        <taxon>Bacillati</taxon>
        <taxon>Bacillota</taxon>
        <taxon>Bacilli</taxon>
        <taxon>Bacillales</taxon>
        <taxon>Bacillaceae</taxon>
        <taxon>Neobacillus</taxon>
    </lineage>
</organism>
<dbReference type="Pfam" id="PF11728">
    <property type="entry name" value="ArAE_1_C"/>
    <property type="match status" value="1"/>
</dbReference>
<protein>
    <submittedName>
        <fullName evidence="8">Aromatic acid exporter family protein</fullName>
    </submittedName>
</protein>
<reference evidence="8" key="1">
    <citation type="submission" date="2021-05" db="EMBL/GenBank/DDBJ databases">
        <title>Novel Bacillus species.</title>
        <authorList>
            <person name="Liu G."/>
        </authorList>
    </citation>
    <scope>NUCLEOTIDE SEQUENCE</scope>
    <source>
        <strain evidence="8">FJAT-49825</strain>
    </source>
</reference>
<evidence type="ECO:0000256" key="2">
    <source>
        <dbReference type="ARBA" id="ARBA00022475"/>
    </source>
</evidence>
<dbReference type="PANTHER" id="PTHR40064:SF1">
    <property type="entry name" value="MEMBRANE PROTEIN"/>
    <property type="match status" value="1"/>
</dbReference>
<evidence type="ECO:0000259" key="7">
    <source>
        <dbReference type="Pfam" id="PF11728"/>
    </source>
</evidence>
<feature type="transmembrane region" description="Helical" evidence="6">
    <location>
        <begin position="20"/>
        <end position="43"/>
    </location>
</feature>
<gene>
    <name evidence="8" type="ORF">KHA99_21720</name>
</gene>
<evidence type="ECO:0000256" key="4">
    <source>
        <dbReference type="ARBA" id="ARBA00022989"/>
    </source>
</evidence>
<feature type="transmembrane region" description="Helical" evidence="6">
    <location>
        <begin position="122"/>
        <end position="144"/>
    </location>
</feature>
<evidence type="ECO:0000256" key="3">
    <source>
        <dbReference type="ARBA" id="ARBA00022692"/>
    </source>
</evidence>
<dbReference type="InterPro" id="IPR052984">
    <property type="entry name" value="UPF0421"/>
</dbReference>
<keyword evidence="9" id="KW-1185">Reference proteome</keyword>
<dbReference type="GO" id="GO:0005886">
    <property type="term" value="C:plasma membrane"/>
    <property type="evidence" value="ECO:0007669"/>
    <property type="project" value="UniProtKB-SubCell"/>
</dbReference>
<evidence type="ECO:0000313" key="9">
    <source>
        <dbReference type="Proteomes" id="UP000679749"/>
    </source>
</evidence>
<evidence type="ECO:0000256" key="6">
    <source>
        <dbReference type="SAM" id="Phobius"/>
    </source>
</evidence>
<comment type="caution">
    <text evidence="8">The sequence shown here is derived from an EMBL/GenBank/DDBJ whole genome shotgun (WGS) entry which is preliminary data.</text>
</comment>
<accession>A0A942YWG7</accession>
<proteinExistence type="predicted"/>
<keyword evidence="4 6" id="KW-1133">Transmembrane helix</keyword>
<name>A0A942YWG7_9BACI</name>
<comment type="subcellular location">
    <subcellularLocation>
        <location evidence="1">Cell membrane</location>
        <topology evidence="1">Multi-pass membrane protein</topology>
    </subcellularLocation>
</comment>
<keyword evidence="3 6" id="KW-0812">Transmembrane</keyword>
<feature type="transmembrane region" description="Helical" evidence="6">
    <location>
        <begin position="55"/>
        <end position="76"/>
    </location>
</feature>
<dbReference type="Proteomes" id="UP000679749">
    <property type="component" value="Unassembled WGS sequence"/>
</dbReference>
<dbReference type="EMBL" id="JAGYPF010000004">
    <property type="protein sequence ID" value="MBS4215069.1"/>
    <property type="molecule type" value="Genomic_DNA"/>
</dbReference>
<sequence>MGRYKIGYRTLKTAIGTAAAIIIAQFFGLNFFASAGIITILCIQNSKKKSLKTAYARFVACILGIGFSFIFFEGIAYHPLVIGLLLLLFIPVTVLFKVSEGVVTSSVIILHIYSGHQMTAGIVLNEVSLIVIGIGTALLVNLYMPSLDSKLKQYQVEIEKNFRKIFEEMVSYLRTNESRWMGNEITETAGLLEEAKSLAFRNVENHFLRSENYFYHYFQIREKQFEIIERVLPIVTSIEPLVKQRYMIADFLEVVSSYIHPGNTAQQLLIRLYDLQTQFKDEPLPESREEFEARAQLFQLIKEMEQYLLIKKSLKVESKVITNHLITEK</sequence>
<dbReference type="PANTHER" id="PTHR40064">
    <property type="entry name" value="MEMBRANE PROTEIN-RELATED"/>
    <property type="match status" value="1"/>
</dbReference>
<dbReference type="InterPro" id="IPR010343">
    <property type="entry name" value="ArAE_1"/>
</dbReference>
<evidence type="ECO:0000256" key="5">
    <source>
        <dbReference type="ARBA" id="ARBA00023136"/>
    </source>
</evidence>
<feature type="domain" description="Putative aromatic acid exporter C-terminal" evidence="7">
    <location>
        <begin position="148"/>
        <end position="312"/>
    </location>
</feature>
<evidence type="ECO:0000313" key="8">
    <source>
        <dbReference type="EMBL" id="MBS4215069.1"/>
    </source>
</evidence>
<dbReference type="InterPro" id="IPR021062">
    <property type="entry name" value="ArAE_1_C"/>
</dbReference>
<dbReference type="Pfam" id="PF06081">
    <property type="entry name" value="ArAE_1"/>
    <property type="match status" value="1"/>
</dbReference>
<feature type="transmembrane region" description="Helical" evidence="6">
    <location>
        <begin position="82"/>
        <end position="110"/>
    </location>
</feature>
<keyword evidence="2" id="KW-1003">Cell membrane</keyword>
<evidence type="ECO:0000256" key="1">
    <source>
        <dbReference type="ARBA" id="ARBA00004651"/>
    </source>
</evidence>
<dbReference type="AlphaFoldDB" id="A0A942YWG7"/>
<dbReference type="RefSeq" id="WP_213119558.1">
    <property type="nucleotide sequence ID" value="NZ_JAGYPF010000004.1"/>
</dbReference>
<dbReference type="Gene3D" id="1.20.120.940">
    <property type="entry name" value="Putative aromatic acid exporter, C-terminal domain"/>
    <property type="match status" value="1"/>
</dbReference>
<dbReference type="InterPro" id="IPR038323">
    <property type="entry name" value="ArAE_1_C_sf"/>
</dbReference>
<keyword evidence="5 6" id="KW-0472">Membrane</keyword>